<feature type="compositionally biased region" description="Polar residues" evidence="4">
    <location>
        <begin position="583"/>
        <end position="592"/>
    </location>
</feature>
<proteinExistence type="predicted"/>
<dbReference type="GO" id="GO:0008270">
    <property type="term" value="F:zinc ion binding"/>
    <property type="evidence" value="ECO:0007669"/>
    <property type="project" value="UniProtKB-KW"/>
</dbReference>
<dbReference type="InterPro" id="IPR019787">
    <property type="entry name" value="Znf_PHD-finger"/>
</dbReference>
<evidence type="ECO:0000256" key="2">
    <source>
        <dbReference type="ARBA" id="ARBA00022771"/>
    </source>
</evidence>
<dbReference type="Proteomes" id="UP000838878">
    <property type="component" value="Chromosome 3"/>
</dbReference>
<feature type="domain" description="Zinc finger PHD-type" evidence="5">
    <location>
        <begin position="318"/>
        <end position="368"/>
    </location>
</feature>
<feature type="compositionally biased region" description="Polar residues" evidence="4">
    <location>
        <begin position="122"/>
        <end position="131"/>
    </location>
</feature>
<feature type="region of interest" description="Disordered" evidence="4">
    <location>
        <begin position="810"/>
        <end position="859"/>
    </location>
</feature>
<keyword evidence="2" id="KW-0863">Zinc-finger</keyword>
<evidence type="ECO:0000313" key="6">
    <source>
        <dbReference type="EMBL" id="CAH0722439.1"/>
    </source>
</evidence>
<dbReference type="OrthoDB" id="10033786at2759"/>
<feature type="compositionally biased region" description="Basic and acidic residues" evidence="4">
    <location>
        <begin position="593"/>
        <end position="607"/>
    </location>
</feature>
<name>A0A8J9Y809_9NEOP</name>
<gene>
    <name evidence="6" type="ORF">BINO364_LOCUS8396</name>
</gene>
<evidence type="ECO:0000259" key="5">
    <source>
        <dbReference type="SMART" id="SM00249"/>
    </source>
</evidence>
<feature type="compositionally biased region" description="Low complexity" evidence="4">
    <location>
        <begin position="556"/>
        <end position="573"/>
    </location>
</feature>
<organism evidence="6 7">
    <name type="scientific">Brenthis ino</name>
    <name type="common">lesser marbled fritillary</name>
    <dbReference type="NCBI Taxonomy" id="405034"/>
    <lineage>
        <taxon>Eukaryota</taxon>
        <taxon>Metazoa</taxon>
        <taxon>Ecdysozoa</taxon>
        <taxon>Arthropoda</taxon>
        <taxon>Hexapoda</taxon>
        <taxon>Insecta</taxon>
        <taxon>Pterygota</taxon>
        <taxon>Neoptera</taxon>
        <taxon>Endopterygota</taxon>
        <taxon>Lepidoptera</taxon>
        <taxon>Glossata</taxon>
        <taxon>Ditrysia</taxon>
        <taxon>Papilionoidea</taxon>
        <taxon>Nymphalidae</taxon>
        <taxon>Heliconiinae</taxon>
        <taxon>Argynnini</taxon>
        <taxon>Brenthis</taxon>
    </lineage>
</organism>
<feature type="region of interest" description="Disordered" evidence="4">
    <location>
        <begin position="556"/>
        <end position="625"/>
    </location>
</feature>
<feature type="non-terminal residue" evidence="6">
    <location>
        <position position="944"/>
    </location>
</feature>
<evidence type="ECO:0000313" key="7">
    <source>
        <dbReference type="Proteomes" id="UP000838878"/>
    </source>
</evidence>
<keyword evidence="3" id="KW-0862">Zinc</keyword>
<protein>
    <recommendedName>
        <fullName evidence="5">Zinc finger PHD-type domain-containing protein</fullName>
    </recommendedName>
</protein>
<feature type="domain" description="Zinc finger PHD-type" evidence="5">
    <location>
        <begin position="207"/>
        <end position="261"/>
    </location>
</feature>
<evidence type="ECO:0000256" key="1">
    <source>
        <dbReference type="ARBA" id="ARBA00022723"/>
    </source>
</evidence>
<sequence length="944" mass="106189">MNRTIRSSAREIIYRVYRRCLLEYEAKNILSDLNNVYKRTAEMTGKSESTVRGRKHGATNKIAATIDEMNFGMVLPRWTLTLVSTQLSLIDVLLSDFDKTIAPCANKKNEKKEEETQDAMPDSTTNTEKSNANPFHCGDDVLVSNKDGRYYLGTIVELSTSNDNDSCEVGTGVARCLVKFGDGTHAWAPVASLKLLSAPPADDGRIMCVVCKRREGPAPAAPAPNAIVACDMCGRGYHAKCHTPPVEAWINGASWHCKRCVDQRYRVAAAENRALKRSDIFRFKGQRRAPQDLTPPCDTASTTSSNASEAGKEQNEVHCYCGEKSDWLAQMLLCCRCTRWFHQRCVSSLQYPLYAGDKLYIFACAKCNGGEEYLRRLELCWLELAHLALYNLTVYNAPNYFDLDTVIMPYIMDNWHALQLPEKMWRTPVNERREKILTALTSSRKRFKCGREMKKRATIWGLRLRRPPPPPMQLSALEQVKKGDPLTDELVREYAPRLRFLSRAPSPHTVLPVDDSLQPSSSNNEKSSYKSHNQHMIVPVDGHWLNLMMGKRFHENLNSNSNSENDSASSYESVKTTERDDQPSPSVCTSTARKSDAKEDALEKTTEINESETNEAKSTCDVSPVPSLDTSLVPCSVKLDNLPKENTDDVNSSNNDCNININTHTSRIATMNLEVSKLSTKNIIEHSKIMSLQHMDNKPPCNSFTHELESSGDETSSRGTLDAIIPPLKDFQGKNNPFLMQNTYPSKTPFSSNMNMYNKQNGRHHYHSRFSLPNQLNPLMGPMVRPLKRKLSEKDIVIGPNGEVKRRKYRRPRKHLQLQLNKSCPLPDDVAKPAGQTGENGDVTTSHLPKFHGRRLRQRQEKNYYENARRNTVQPGAVANSVKSLQLSPHKAGACAADTDARQLSALKSRVQSYFRAGQTFRVLARRLAPGDPPAYLIEWDSAS</sequence>
<dbReference type="InterPro" id="IPR011011">
    <property type="entry name" value="Znf_FYVE_PHD"/>
</dbReference>
<dbReference type="InterPro" id="IPR019786">
    <property type="entry name" value="Zinc_finger_PHD-type_CS"/>
</dbReference>
<feature type="region of interest" description="Disordered" evidence="4">
    <location>
        <begin position="289"/>
        <end position="309"/>
    </location>
</feature>
<feature type="compositionally biased region" description="Low complexity" evidence="4">
    <location>
        <begin position="299"/>
        <end position="309"/>
    </location>
</feature>
<dbReference type="SUPFAM" id="SSF57903">
    <property type="entry name" value="FYVE/PHD zinc finger"/>
    <property type="match status" value="2"/>
</dbReference>
<dbReference type="Gene3D" id="3.30.40.10">
    <property type="entry name" value="Zinc/RING finger domain, C3HC4 (zinc finger)"/>
    <property type="match status" value="1"/>
</dbReference>
<feature type="region of interest" description="Disordered" evidence="4">
    <location>
        <begin position="108"/>
        <end position="131"/>
    </location>
</feature>
<keyword evidence="1" id="KW-0479">Metal-binding</keyword>
<dbReference type="EMBL" id="OV170223">
    <property type="protein sequence ID" value="CAH0722439.1"/>
    <property type="molecule type" value="Genomic_DNA"/>
</dbReference>
<evidence type="ECO:0000256" key="3">
    <source>
        <dbReference type="ARBA" id="ARBA00022833"/>
    </source>
</evidence>
<accession>A0A8J9Y809</accession>
<dbReference type="AlphaFoldDB" id="A0A8J9Y809"/>
<dbReference type="InterPro" id="IPR001965">
    <property type="entry name" value="Znf_PHD"/>
</dbReference>
<keyword evidence="7" id="KW-1185">Reference proteome</keyword>
<dbReference type="Gene3D" id="2.30.30.140">
    <property type="match status" value="1"/>
</dbReference>
<reference evidence="6" key="1">
    <citation type="submission" date="2021-12" db="EMBL/GenBank/DDBJ databases">
        <authorList>
            <person name="Martin H S."/>
        </authorList>
    </citation>
    <scope>NUCLEOTIDE SEQUENCE</scope>
</reference>
<dbReference type="InterPro" id="IPR013083">
    <property type="entry name" value="Znf_RING/FYVE/PHD"/>
</dbReference>
<dbReference type="Pfam" id="PF00628">
    <property type="entry name" value="PHD"/>
    <property type="match status" value="1"/>
</dbReference>
<evidence type="ECO:0000256" key="4">
    <source>
        <dbReference type="SAM" id="MobiDB-lite"/>
    </source>
</evidence>
<feature type="region of interest" description="Disordered" evidence="4">
    <location>
        <begin position="506"/>
        <end position="535"/>
    </location>
</feature>
<dbReference type="Gene3D" id="3.90.980.20">
    <property type="match status" value="1"/>
</dbReference>
<feature type="compositionally biased region" description="Polar residues" evidence="4">
    <location>
        <begin position="837"/>
        <end position="847"/>
    </location>
</feature>
<dbReference type="PROSITE" id="PS01359">
    <property type="entry name" value="ZF_PHD_1"/>
    <property type="match status" value="2"/>
</dbReference>
<dbReference type="SMART" id="SM00249">
    <property type="entry name" value="PHD"/>
    <property type="match status" value="2"/>
</dbReference>